<name>A0A2G6Q7E1_9BACI</name>
<dbReference type="RefSeq" id="WP_098204955.1">
    <property type="nucleotide sequence ID" value="NZ_NWUW01000026.1"/>
</dbReference>
<dbReference type="Proteomes" id="UP000228484">
    <property type="component" value="Unassembled WGS sequence"/>
</dbReference>
<evidence type="ECO:0000256" key="2">
    <source>
        <dbReference type="ARBA" id="ARBA00023016"/>
    </source>
</evidence>
<dbReference type="CDD" id="cd06257">
    <property type="entry name" value="DnaJ"/>
    <property type="match status" value="1"/>
</dbReference>
<evidence type="ECO:0000313" key="5">
    <source>
        <dbReference type="Proteomes" id="UP000228484"/>
    </source>
</evidence>
<keyword evidence="5" id="KW-1185">Reference proteome</keyword>
<organism evidence="4 5">
    <name type="scientific">Bacillus fungorum</name>
    <dbReference type="NCBI Taxonomy" id="2039284"/>
    <lineage>
        <taxon>Bacteria</taxon>
        <taxon>Bacillati</taxon>
        <taxon>Bacillota</taxon>
        <taxon>Bacilli</taxon>
        <taxon>Bacillales</taxon>
        <taxon>Bacillaceae</taxon>
        <taxon>Bacillus</taxon>
    </lineage>
</organism>
<evidence type="ECO:0000259" key="3">
    <source>
        <dbReference type="PROSITE" id="PS50076"/>
    </source>
</evidence>
<protein>
    <submittedName>
        <fullName evidence="4">Molecular chaperone DnaJ</fullName>
    </submittedName>
</protein>
<dbReference type="EMBL" id="NWUW01000026">
    <property type="protein sequence ID" value="PIE92744.1"/>
    <property type="molecule type" value="Genomic_DNA"/>
</dbReference>
<proteinExistence type="predicted"/>
<dbReference type="Gene3D" id="1.10.287.110">
    <property type="entry name" value="DnaJ domain"/>
    <property type="match status" value="1"/>
</dbReference>
<dbReference type="AlphaFoldDB" id="A0A2G6Q7E1"/>
<feature type="domain" description="J" evidence="3">
    <location>
        <begin position="1"/>
        <end position="60"/>
    </location>
</feature>
<dbReference type="GO" id="GO:0006260">
    <property type="term" value="P:DNA replication"/>
    <property type="evidence" value="ECO:0007669"/>
    <property type="project" value="UniProtKB-KW"/>
</dbReference>
<gene>
    <name evidence="4" type="ORF">CO726_24565</name>
</gene>
<dbReference type="PROSITE" id="PS50076">
    <property type="entry name" value="DNAJ_2"/>
    <property type="match status" value="1"/>
</dbReference>
<evidence type="ECO:0000313" key="4">
    <source>
        <dbReference type="EMBL" id="PIE92744.1"/>
    </source>
</evidence>
<keyword evidence="2" id="KW-0346">Stress response</keyword>
<reference evidence="4 5" key="1">
    <citation type="submission" date="2017-09" db="EMBL/GenBank/DDBJ databases">
        <title>Biocontrol bacteria screening and application from spent mushroom substrate.</title>
        <authorList>
            <person name="Sun X."/>
        </authorList>
    </citation>
    <scope>NUCLEOTIDE SEQUENCE [LARGE SCALE GENOMIC DNA]</scope>
    <source>
        <strain evidence="4 5">100374</strain>
    </source>
</reference>
<sequence length="147" mass="17625">MKYFKNVSTLEELKKAYKRLAKIHHPDCGGEHTEFIEMKNEYDSLLKQLNNGQEQADTFRNIIDEIIKYNIEIEIIGTWIWVTGNTYPIRKELNKVGFKYSRKKKAWHFHEGEYKKNHKKQFTLDEIREMHEVKKVKVKKDILAIKG</sequence>
<accession>A0A2G6Q7E1</accession>
<comment type="caution">
    <text evidence="4">The sequence shown here is derived from an EMBL/GenBank/DDBJ whole genome shotgun (WGS) entry which is preliminary data.</text>
</comment>
<evidence type="ECO:0000256" key="1">
    <source>
        <dbReference type="ARBA" id="ARBA00022705"/>
    </source>
</evidence>
<dbReference type="InterPro" id="IPR036869">
    <property type="entry name" value="J_dom_sf"/>
</dbReference>
<keyword evidence="1" id="KW-0235">DNA replication</keyword>
<dbReference type="SUPFAM" id="SSF46565">
    <property type="entry name" value="Chaperone J-domain"/>
    <property type="match status" value="1"/>
</dbReference>
<dbReference type="InterPro" id="IPR001623">
    <property type="entry name" value="DnaJ_domain"/>
</dbReference>